<evidence type="ECO:0000313" key="8">
    <source>
        <dbReference type="EMBL" id="GCD40997.1"/>
    </source>
</evidence>
<keyword evidence="1" id="KW-0596">Phosphopantetheine</keyword>
<evidence type="ECO:0000256" key="3">
    <source>
        <dbReference type="ARBA" id="ARBA00022553"/>
    </source>
</evidence>
<proteinExistence type="predicted"/>
<dbReference type="GO" id="GO:0000036">
    <property type="term" value="F:acyl carrier activity"/>
    <property type="evidence" value="ECO:0007669"/>
    <property type="project" value="TreeGrafter"/>
</dbReference>
<evidence type="ECO:0000256" key="6">
    <source>
        <dbReference type="ARBA" id="ARBA00023160"/>
    </source>
</evidence>
<dbReference type="GO" id="GO:0016020">
    <property type="term" value="C:membrane"/>
    <property type="evidence" value="ECO:0007669"/>
    <property type="project" value="GOC"/>
</dbReference>
<feature type="domain" description="Carrier" evidence="7">
    <location>
        <begin position="5"/>
        <end position="80"/>
    </location>
</feature>
<dbReference type="PROSITE" id="PS50075">
    <property type="entry name" value="CARRIER"/>
    <property type="match status" value="1"/>
</dbReference>
<evidence type="ECO:0000256" key="2">
    <source>
        <dbReference type="ARBA" id="ARBA00022516"/>
    </source>
</evidence>
<dbReference type="PANTHER" id="PTHR20863">
    <property type="entry name" value="ACYL CARRIER PROTEIN"/>
    <property type="match status" value="1"/>
</dbReference>
<dbReference type="AlphaFoldDB" id="A0A401VV91"/>
<dbReference type="GO" id="GO:0009245">
    <property type="term" value="P:lipid A biosynthetic process"/>
    <property type="evidence" value="ECO:0007669"/>
    <property type="project" value="TreeGrafter"/>
</dbReference>
<evidence type="ECO:0000256" key="1">
    <source>
        <dbReference type="ARBA" id="ARBA00022450"/>
    </source>
</evidence>
<dbReference type="SUPFAM" id="SSF47336">
    <property type="entry name" value="ACP-like"/>
    <property type="match status" value="1"/>
</dbReference>
<keyword evidence="4" id="KW-0276">Fatty acid metabolism</keyword>
<dbReference type="RefSeq" id="WP_125051652.1">
    <property type="nucleotide sequence ID" value="NZ_BHZD01000001.1"/>
</dbReference>
<keyword evidence="5" id="KW-0443">Lipid metabolism</keyword>
<keyword evidence="6" id="KW-0275">Fatty acid biosynthesis</keyword>
<dbReference type="PANTHER" id="PTHR20863:SF76">
    <property type="entry name" value="CARRIER DOMAIN-CONTAINING PROTEIN"/>
    <property type="match status" value="1"/>
</dbReference>
<evidence type="ECO:0000256" key="4">
    <source>
        <dbReference type="ARBA" id="ARBA00022832"/>
    </source>
</evidence>
<keyword evidence="3" id="KW-0597">Phosphoprotein</keyword>
<evidence type="ECO:0000259" key="7">
    <source>
        <dbReference type="PROSITE" id="PS50075"/>
    </source>
</evidence>
<protein>
    <submittedName>
        <fullName evidence="8">Acyl carrier protein</fullName>
    </submittedName>
</protein>
<dbReference type="InterPro" id="IPR036736">
    <property type="entry name" value="ACP-like_sf"/>
</dbReference>
<dbReference type="InterPro" id="IPR006162">
    <property type="entry name" value="Ppantetheine_attach_site"/>
</dbReference>
<keyword evidence="9" id="KW-1185">Reference proteome</keyword>
<dbReference type="Proteomes" id="UP000286746">
    <property type="component" value="Unassembled WGS sequence"/>
</dbReference>
<organism evidence="8 9">
    <name type="scientific">Streptomyces paromomycinus</name>
    <name type="common">Streptomyces rimosus subsp. paromomycinus</name>
    <dbReference type="NCBI Taxonomy" id="92743"/>
    <lineage>
        <taxon>Bacteria</taxon>
        <taxon>Bacillati</taxon>
        <taxon>Actinomycetota</taxon>
        <taxon>Actinomycetes</taxon>
        <taxon>Kitasatosporales</taxon>
        <taxon>Streptomycetaceae</taxon>
        <taxon>Streptomyces</taxon>
    </lineage>
</organism>
<dbReference type="Pfam" id="PF00550">
    <property type="entry name" value="PP-binding"/>
    <property type="match status" value="1"/>
</dbReference>
<comment type="caution">
    <text evidence="8">The sequence shown here is derived from an EMBL/GenBank/DDBJ whole genome shotgun (WGS) entry which is preliminary data.</text>
</comment>
<dbReference type="GO" id="GO:0005829">
    <property type="term" value="C:cytosol"/>
    <property type="evidence" value="ECO:0007669"/>
    <property type="project" value="TreeGrafter"/>
</dbReference>
<accession>A0A401VV91</accession>
<sequence length="87" mass="9437">MSDPHIFAEFVELLGATVEDFSPEGVVLDDALKDDLGFDSLIMLEVVVAIEERWGISVPEKEAEKLTTVRAAVDYVAAKVNGVSRTA</sequence>
<evidence type="ECO:0000313" key="9">
    <source>
        <dbReference type="Proteomes" id="UP000286746"/>
    </source>
</evidence>
<reference evidence="8 9" key="1">
    <citation type="submission" date="2018-11" db="EMBL/GenBank/DDBJ databases">
        <title>Whole genome sequence of Streptomyces paromomycinus NBRC 15454(T).</title>
        <authorList>
            <person name="Komaki H."/>
            <person name="Tamura T."/>
        </authorList>
    </citation>
    <scope>NUCLEOTIDE SEQUENCE [LARGE SCALE GENOMIC DNA]</scope>
    <source>
        <strain evidence="8 9">NBRC 15454</strain>
    </source>
</reference>
<dbReference type="InterPro" id="IPR003231">
    <property type="entry name" value="ACP"/>
</dbReference>
<dbReference type="InterPro" id="IPR009081">
    <property type="entry name" value="PP-bd_ACP"/>
</dbReference>
<dbReference type="GO" id="GO:0000035">
    <property type="term" value="F:acyl binding"/>
    <property type="evidence" value="ECO:0007669"/>
    <property type="project" value="TreeGrafter"/>
</dbReference>
<gene>
    <name evidence="8" type="primary">acpP_1</name>
    <name evidence="8" type="ORF">GKJPGBOP_00650</name>
</gene>
<keyword evidence="2" id="KW-0444">Lipid biosynthesis</keyword>
<dbReference type="PROSITE" id="PS00012">
    <property type="entry name" value="PHOSPHOPANTETHEINE"/>
    <property type="match status" value="1"/>
</dbReference>
<name>A0A401VV91_STREY</name>
<evidence type="ECO:0000256" key="5">
    <source>
        <dbReference type="ARBA" id="ARBA00023098"/>
    </source>
</evidence>
<dbReference type="EMBL" id="BHZD01000001">
    <property type="protein sequence ID" value="GCD40997.1"/>
    <property type="molecule type" value="Genomic_DNA"/>
</dbReference>
<dbReference type="Gene3D" id="1.10.1200.10">
    <property type="entry name" value="ACP-like"/>
    <property type="match status" value="1"/>
</dbReference>